<sequence length="736" mass="85456">MENNIYRLNVKTLTAVMNLQRKMREGIKDMRLEHLEKILFALHMFNYDRKTTPFYSMAHNELLDPGRAAEIERVGGEPEIMREGIKDMRLEHLEKILFALHMFNYDRKTTPFYSMAHNELLDPGRAAEIERIQWPQIKERSCKSFNEGKFYGSLKKSDFDKIITEVAHIIKKIAKSETAVHIDSIMLHIAKTHVLSIGSKSVITRDESHKITGILANDVRQLECIGYISFVIPQYEWNNMFEEGILAELQKLKVYPEEILKHILDPDFVNKTNNSNVYKLDHNYLDIDFCIEFEHPEYNGPRLRKDLVNHLMKFYGSLKKRSVKKSDSDKTITEVAHIIKKIAKSETAVHVDSIMLHIAKTQVIVRLDPETKEFSSPSEKLFNIPAGTVKYAPDDDKKWYVLSIGSKNVITRDESHKITGTLANDIRQLECIGYTPVVIPQYEWNNMFEEGVKQKFDFDDVRGSDVSCIDQLDLHVFYMKNGIVRFRRLQVWTKFEHPEYNGPRLRKDLVNHLMKFYGSLKKRSVKKSDSDKTITEVAHIIKKIAKSETAVHVDSIMPHIAKTHVIVRFDPETKEFLSPSEKLSNIPAGMIKYAPDDDKKWYALSIGSKNLITRDESHKITGILANEIRQLECIGYTPIMIPQYEWNNMFEEGLSNIPAGMIKYAPDDDKKWYALSIGSKNLITRDESHKITGILANEIRQLECIGYTPIMIPQYEWNNMFEEGVKQKYLKNLLFR</sequence>
<protein>
    <recommendedName>
        <fullName evidence="1">RAP domain-containing protein</fullName>
    </recommendedName>
</protein>
<dbReference type="AlphaFoldDB" id="A0A232FDC5"/>
<accession>A0A232FDC5</accession>
<reference evidence="2 3" key="1">
    <citation type="journal article" date="2017" name="Curr. Biol.">
        <title>The Evolution of Venom by Co-option of Single-Copy Genes.</title>
        <authorList>
            <person name="Martinson E.O."/>
            <person name="Mrinalini"/>
            <person name="Kelkar Y.D."/>
            <person name="Chang C.H."/>
            <person name="Werren J.H."/>
        </authorList>
    </citation>
    <scope>NUCLEOTIDE SEQUENCE [LARGE SCALE GENOMIC DNA]</scope>
    <source>
        <strain evidence="2 3">Alberta</strain>
        <tissue evidence="2">Whole body</tissue>
    </source>
</reference>
<feature type="domain" description="RAP" evidence="1">
    <location>
        <begin position="604"/>
        <end position="657"/>
    </location>
</feature>
<name>A0A232FDC5_9HYME</name>
<feature type="domain" description="RAP" evidence="1">
    <location>
        <begin position="195"/>
        <end position="252"/>
    </location>
</feature>
<organism evidence="2 3">
    <name type="scientific">Trichomalopsis sarcophagae</name>
    <dbReference type="NCBI Taxonomy" id="543379"/>
    <lineage>
        <taxon>Eukaryota</taxon>
        <taxon>Metazoa</taxon>
        <taxon>Ecdysozoa</taxon>
        <taxon>Arthropoda</taxon>
        <taxon>Hexapoda</taxon>
        <taxon>Insecta</taxon>
        <taxon>Pterygota</taxon>
        <taxon>Neoptera</taxon>
        <taxon>Endopterygota</taxon>
        <taxon>Hymenoptera</taxon>
        <taxon>Apocrita</taxon>
        <taxon>Proctotrupomorpha</taxon>
        <taxon>Chalcidoidea</taxon>
        <taxon>Pteromalidae</taxon>
        <taxon>Pteromalinae</taxon>
        <taxon>Trichomalopsis</taxon>
    </lineage>
</organism>
<feature type="domain" description="RAP" evidence="1">
    <location>
        <begin position="675"/>
        <end position="733"/>
    </location>
</feature>
<gene>
    <name evidence="2" type="ORF">TSAR_016739</name>
</gene>
<evidence type="ECO:0000259" key="1">
    <source>
        <dbReference type="SMART" id="SM00952"/>
    </source>
</evidence>
<feature type="domain" description="RAP" evidence="1">
    <location>
        <begin position="402"/>
        <end position="460"/>
    </location>
</feature>
<keyword evidence="3" id="KW-1185">Reference proteome</keyword>
<dbReference type="OrthoDB" id="10064757at2759"/>
<comment type="caution">
    <text evidence="2">The sequence shown here is derived from an EMBL/GenBank/DDBJ whole genome shotgun (WGS) entry which is preliminary data.</text>
</comment>
<evidence type="ECO:0000313" key="2">
    <source>
        <dbReference type="EMBL" id="OXU28449.1"/>
    </source>
</evidence>
<proteinExistence type="predicted"/>
<evidence type="ECO:0000313" key="3">
    <source>
        <dbReference type="Proteomes" id="UP000215335"/>
    </source>
</evidence>
<dbReference type="InterPro" id="IPR013584">
    <property type="entry name" value="RAP"/>
</dbReference>
<dbReference type="EMBL" id="NNAY01000430">
    <property type="protein sequence ID" value="OXU28449.1"/>
    <property type="molecule type" value="Genomic_DNA"/>
</dbReference>
<dbReference type="SMART" id="SM00952">
    <property type="entry name" value="RAP"/>
    <property type="match status" value="4"/>
</dbReference>
<dbReference type="Proteomes" id="UP000215335">
    <property type="component" value="Unassembled WGS sequence"/>
</dbReference>